<feature type="non-terminal residue" evidence="3">
    <location>
        <position position="1"/>
    </location>
</feature>
<dbReference type="Proteomes" id="UP001177140">
    <property type="component" value="Unassembled WGS sequence"/>
</dbReference>
<evidence type="ECO:0000313" key="4">
    <source>
        <dbReference type="Proteomes" id="UP001177140"/>
    </source>
</evidence>
<dbReference type="EMBL" id="JAJJMA010087422">
    <property type="protein sequence ID" value="MCL7029169.1"/>
    <property type="molecule type" value="Genomic_DNA"/>
</dbReference>
<sequence>MRGSPNPIEHRLRLSGSFEDTNNKRRFLRTKSSKEAEKSPRTYTQEKSSKCKISTLKLVLLIIICGTFLTLLHSPTLSNNERDS</sequence>
<proteinExistence type="predicted"/>
<organism evidence="3 4">
    <name type="scientific">Papaver nudicaule</name>
    <name type="common">Iceland poppy</name>
    <dbReference type="NCBI Taxonomy" id="74823"/>
    <lineage>
        <taxon>Eukaryota</taxon>
        <taxon>Viridiplantae</taxon>
        <taxon>Streptophyta</taxon>
        <taxon>Embryophyta</taxon>
        <taxon>Tracheophyta</taxon>
        <taxon>Spermatophyta</taxon>
        <taxon>Magnoliopsida</taxon>
        <taxon>Ranunculales</taxon>
        <taxon>Papaveraceae</taxon>
        <taxon>Papaveroideae</taxon>
        <taxon>Papaver</taxon>
    </lineage>
</organism>
<reference evidence="3" key="1">
    <citation type="submission" date="2022-03" db="EMBL/GenBank/DDBJ databases">
        <title>A functionally conserved STORR gene fusion in Papaver species that diverged 16.8 million years ago.</title>
        <authorList>
            <person name="Catania T."/>
        </authorList>
    </citation>
    <scope>NUCLEOTIDE SEQUENCE</scope>
    <source>
        <strain evidence="3">S-191538</strain>
    </source>
</reference>
<protein>
    <recommendedName>
        <fullName evidence="5">Transmembrane protein</fullName>
    </recommendedName>
</protein>
<feature type="region of interest" description="Disordered" evidence="1">
    <location>
        <begin position="23"/>
        <end position="46"/>
    </location>
</feature>
<feature type="transmembrane region" description="Helical" evidence="2">
    <location>
        <begin position="55"/>
        <end position="74"/>
    </location>
</feature>
<accession>A0AA41RY83</accession>
<comment type="caution">
    <text evidence="3">The sequence shown here is derived from an EMBL/GenBank/DDBJ whole genome shotgun (WGS) entry which is preliminary data.</text>
</comment>
<evidence type="ECO:0000256" key="1">
    <source>
        <dbReference type="SAM" id="MobiDB-lite"/>
    </source>
</evidence>
<gene>
    <name evidence="3" type="ORF">MKW94_009998</name>
</gene>
<dbReference type="AlphaFoldDB" id="A0AA41RY83"/>
<keyword evidence="2" id="KW-0472">Membrane</keyword>
<keyword evidence="2" id="KW-1133">Transmembrane helix</keyword>
<evidence type="ECO:0000313" key="3">
    <source>
        <dbReference type="EMBL" id="MCL7029169.1"/>
    </source>
</evidence>
<evidence type="ECO:0000256" key="2">
    <source>
        <dbReference type="SAM" id="Phobius"/>
    </source>
</evidence>
<keyword evidence="4" id="KW-1185">Reference proteome</keyword>
<keyword evidence="2" id="KW-0812">Transmembrane</keyword>
<name>A0AA41RY83_PAPNU</name>
<evidence type="ECO:0008006" key="5">
    <source>
        <dbReference type="Google" id="ProtNLM"/>
    </source>
</evidence>